<dbReference type="InterPro" id="IPR050553">
    <property type="entry name" value="Thioredoxin_ResA/DsbE_sf"/>
</dbReference>
<feature type="domain" description="Thioredoxin" evidence="5">
    <location>
        <begin position="21"/>
        <end position="161"/>
    </location>
</feature>
<dbReference type="Pfam" id="PF08534">
    <property type="entry name" value="Redoxin"/>
    <property type="match status" value="1"/>
</dbReference>
<keyword evidence="4" id="KW-0732">Signal</keyword>
<dbReference type="PROSITE" id="PS00194">
    <property type="entry name" value="THIOREDOXIN_1"/>
    <property type="match status" value="1"/>
</dbReference>
<dbReference type="InterPro" id="IPR036249">
    <property type="entry name" value="Thioredoxin-like_sf"/>
</dbReference>
<organism evidence="6 7">
    <name type="scientific">Zoogloea oryzae</name>
    <dbReference type="NCBI Taxonomy" id="310767"/>
    <lineage>
        <taxon>Bacteria</taxon>
        <taxon>Pseudomonadati</taxon>
        <taxon>Pseudomonadota</taxon>
        <taxon>Betaproteobacteria</taxon>
        <taxon>Rhodocyclales</taxon>
        <taxon>Zoogloeaceae</taxon>
        <taxon>Zoogloea</taxon>
    </lineage>
</organism>
<reference evidence="7" key="1">
    <citation type="journal article" date="2019" name="Int. J. Syst. Evol. Microbiol.">
        <title>The Global Catalogue of Microorganisms (GCM) 10K type strain sequencing project: providing services to taxonomists for standard genome sequencing and annotation.</title>
        <authorList>
            <consortium name="The Broad Institute Genomics Platform"/>
            <consortium name="The Broad Institute Genome Sequencing Center for Infectious Disease"/>
            <person name="Wu L."/>
            <person name="Ma J."/>
        </authorList>
    </citation>
    <scope>NUCLEOTIDE SEQUENCE [LARGE SCALE GENOMIC DNA]</scope>
    <source>
        <strain evidence="7">NBRC 102407</strain>
    </source>
</reference>
<keyword evidence="3" id="KW-0676">Redox-active center</keyword>
<feature type="chain" id="PRO_5046929372" evidence="4">
    <location>
        <begin position="29"/>
        <end position="164"/>
    </location>
</feature>
<dbReference type="CDD" id="cd02966">
    <property type="entry name" value="TlpA_like_family"/>
    <property type="match status" value="1"/>
</dbReference>
<dbReference type="PANTHER" id="PTHR42852">
    <property type="entry name" value="THIOL:DISULFIDE INTERCHANGE PROTEIN DSBE"/>
    <property type="match status" value="1"/>
</dbReference>
<accession>A0ABQ6FKW6</accession>
<gene>
    <name evidence="6" type="ORF">GCM10007933_42800</name>
</gene>
<evidence type="ECO:0000313" key="7">
    <source>
        <dbReference type="Proteomes" id="UP001157167"/>
    </source>
</evidence>
<protein>
    <submittedName>
        <fullName evidence="6">Thioredoxin</fullName>
    </submittedName>
</protein>
<dbReference type="Proteomes" id="UP001157167">
    <property type="component" value="Unassembled WGS sequence"/>
</dbReference>
<evidence type="ECO:0000256" key="4">
    <source>
        <dbReference type="SAM" id="SignalP"/>
    </source>
</evidence>
<evidence type="ECO:0000259" key="5">
    <source>
        <dbReference type="PROSITE" id="PS51352"/>
    </source>
</evidence>
<dbReference type="Gene3D" id="3.40.30.10">
    <property type="entry name" value="Glutaredoxin"/>
    <property type="match status" value="1"/>
</dbReference>
<comment type="caution">
    <text evidence="6">The sequence shown here is derived from an EMBL/GenBank/DDBJ whole genome shotgun (WGS) entry which is preliminary data.</text>
</comment>
<keyword evidence="7" id="KW-1185">Reference proteome</keyword>
<evidence type="ECO:0000256" key="2">
    <source>
        <dbReference type="ARBA" id="ARBA00022748"/>
    </source>
</evidence>
<evidence type="ECO:0000256" key="1">
    <source>
        <dbReference type="ARBA" id="ARBA00004196"/>
    </source>
</evidence>
<evidence type="ECO:0000313" key="6">
    <source>
        <dbReference type="EMBL" id="GLT24781.1"/>
    </source>
</evidence>
<proteinExistence type="predicted"/>
<dbReference type="InterPro" id="IPR013766">
    <property type="entry name" value="Thioredoxin_domain"/>
</dbReference>
<sequence>MFLKAITRLVAPVLLVAFLDGCSQPATPDVRFTTLDGQTTPLSALRGKVVLVNFWATTCTTCVAEMPQLVDTYNKFAPRGFETVAVAMDYDPPQYVRNYATKNALPFKVALDTDGSAAKGFDGVRLTPTTFLIDKQGRVVQKYLGAPDFPKLHALLDKLLADPA</sequence>
<dbReference type="EMBL" id="BSPX01000161">
    <property type="protein sequence ID" value="GLT24781.1"/>
    <property type="molecule type" value="Genomic_DNA"/>
</dbReference>
<feature type="signal peptide" evidence="4">
    <location>
        <begin position="1"/>
        <end position="28"/>
    </location>
</feature>
<dbReference type="PANTHER" id="PTHR42852:SF18">
    <property type="entry name" value="CHROMOSOME UNDETERMINED SCAFFOLD_47, WHOLE GENOME SHOTGUN SEQUENCE"/>
    <property type="match status" value="1"/>
</dbReference>
<dbReference type="InterPro" id="IPR013740">
    <property type="entry name" value="Redoxin"/>
</dbReference>
<keyword evidence="2" id="KW-0201">Cytochrome c-type biogenesis</keyword>
<dbReference type="RefSeq" id="WP_284189994.1">
    <property type="nucleotide sequence ID" value="NZ_BSPX01000161.1"/>
</dbReference>
<comment type="subcellular location">
    <subcellularLocation>
        <location evidence="1">Cell envelope</location>
    </subcellularLocation>
</comment>
<dbReference type="InterPro" id="IPR017937">
    <property type="entry name" value="Thioredoxin_CS"/>
</dbReference>
<name>A0ABQ6FKW6_9RHOO</name>
<dbReference type="PROSITE" id="PS51352">
    <property type="entry name" value="THIOREDOXIN_2"/>
    <property type="match status" value="1"/>
</dbReference>
<dbReference type="SUPFAM" id="SSF52833">
    <property type="entry name" value="Thioredoxin-like"/>
    <property type="match status" value="1"/>
</dbReference>
<evidence type="ECO:0000256" key="3">
    <source>
        <dbReference type="ARBA" id="ARBA00023284"/>
    </source>
</evidence>